<keyword evidence="6" id="KW-1185">Reference proteome</keyword>
<dbReference type="InterPro" id="IPR036390">
    <property type="entry name" value="WH_DNA-bd_sf"/>
</dbReference>
<dbReference type="Gene3D" id="3.30.70.2650">
    <property type="match status" value="1"/>
</dbReference>
<evidence type="ECO:0000259" key="3">
    <source>
        <dbReference type="Pfam" id="PF08223"/>
    </source>
</evidence>
<dbReference type="NCBIfam" id="TIGR02277">
    <property type="entry name" value="PaaX_trns_reg"/>
    <property type="match status" value="1"/>
</dbReference>
<dbReference type="Pfam" id="PF07848">
    <property type="entry name" value="PaaX"/>
    <property type="match status" value="1"/>
</dbReference>
<accession>A0ABS4STX7</accession>
<evidence type="ECO:0000259" key="4">
    <source>
        <dbReference type="Pfam" id="PF20803"/>
    </source>
</evidence>
<dbReference type="InterPro" id="IPR012906">
    <property type="entry name" value="PaaX-like_N"/>
</dbReference>
<feature type="domain" description="Transcriptional repressor PaaX-like central Cas2-like" evidence="4">
    <location>
        <begin position="107"/>
        <end position="181"/>
    </location>
</feature>
<organism evidence="5 6">
    <name type="scientific">Azospirillum rugosum</name>
    <dbReference type="NCBI Taxonomy" id="416170"/>
    <lineage>
        <taxon>Bacteria</taxon>
        <taxon>Pseudomonadati</taxon>
        <taxon>Pseudomonadota</taxon>
        <taxon>Alphaproteobacteria</taxon>
        <taxon>Rhodospirillales</taxon>
        <taxon>Azospirillaceae</taxon>
        <taxon>Azospirillum</taxon>
    </lineage>
</organism>
<dbReference type="Proteomes" id="UP000781958">
    <property type="component" value="Unassembled WGS sequence"/>
</dbReference>
<feature type="domain" description="Transcriptional repressor PaaX-like N-terminal" evidence="2">
    <location>
        <begin position="21"/>
        <end position="90"/>
    </location>
</feature>
<dbReference type="Pfam" id="PF20803">
    <property type="entry name" value="PaaX_M"/>
    <property type="match status" value="1"/>
</dbReference>
<evidence type="ECO:0000259" key="2">
    <source>
        <dbReference type="Pfam" id="PF07848"/>
    </source>
</evidence>
<evidence type="ECO:0000313" key="6">
    <source>
        <dbReference type="Proteomes" id="UP000781958"/>
    </source>
</evidence>
<comment type="caution">
    <text evidence="5">The sequence shown here is derived from an EMBL/GenBank/DDBJ whole genome shotgun (WGS) entry which is preliminary data.</text>
</comment>
<dbReference type="InterPro" id="IPR013225">
    <property type="entry name" value="PaaX_C"/>
</dbReference>
<dbReference type="SUPFAM" id="SSF46785">
    <property type="entry name" value="Winged helix' DNA-binding domain"/>
    <property type="match status" value="1"/>
</dbReference>
<dbReference type="PANTHER" id="PTHR30319:SF1">
    <property type="entry name" value="TRANSCRIPTIONAL REPRESSOR PAAX"/>
    <property type="match status" value="1"/>
</dbReference>
<dbReference type="EMBL" id="JAGINP010000023">
    <property type="protein sequence ID" value="MBP2295684.1"/>
    <property type="molecule type" value="Genomic_DNA"/>
</dbReference>
<proteinExistence type="predicted"/>
<dbReference type="InterPro" id="IPR036388">
    <property type="entry name" value="WH-like_DNA-bd_sf"/>
</dbReference>
<feature type="domain" description="Transcriptional repressor PaaX-like C-terminal" evidence="3">
    <location>
        <begin position="195"/>
        <end position="284"/>
    </location>
</feature>
<dbReference type="InterPro" id="IPR048846">
    <property type="entry name" value="PaaX-like_central"/>
</dbReference>
<dbReference type="PIRSF" id="PIRSF020623">
    <property type="entry name" value="PaaX"/>
    <property type="match status" value="1"/>
</dbReference>
<dbReference type="PANTHER" id="PTHR30319">
    <property type="entry name" value="PHENYLACETIC ACID REGULATOR-RELATED TRANSCRIPTIONAL REPRESSOR"/>
    <property type="match status" value="1"/>
</dbReference>
<sequence length="321" mass="36088">MPRPRRPDDLVAPLLDTIAPRAKSLIVTVYGDAVLPHGGSAWLGSLIELLAHFGLSERIVRTSVFRLCKDDWLINTQIGRRSYYRVTESGQERFAAAGRRVYAPLNRVWDRGWHLLMLPPAALDAESRDRLRRELVWLGFGAAAPNVFAHPDYDEAAMHRLLGELGVADKVVHLKATHDRAAGPGALREMVRGFWDVDRLEHDYAGFLGRFRPVWQALAADEATDPRVAFVLRTLMIHDFRRILLRDPMLPPDLLPPDWPGQEARTLARNLYRRLRQPSESFLMTALTTANGPLPEAQPSFDARFGGLTDGDGDGQPDVRL</sequence>
<protein>
    <submittedName>
        <fullName evidence="5">Phenylacetic acid degradation operon negative regulatory protein</fullName>
    </submittedName>
</protein>
<evidence type="ECO:0000256" key="1">
    <source>
        <dbReference type="SAM" id="MobiDB-lite"/>
    </source>
</evidence>
<name>A0ABS4STX7_9PROT</name>
<reference evidence="5 6" key="1">
    <citation type="submission" date="2021-03" db="EMBL/GenBank/DDBJ databases">
        <title>Genomic Encyclopedia of Type Strains, Phase III (KMG-III): the genomes of soil and plant-associated and newly described type strains.</title>
        <authorList>
            <person name="Whitman W."/>
        </authorList>
    </citation>
    <scope>NUCLEOTIDE SEQUENCE [LARGE SCALE GENOMIC DNA]</scope>
    <source>
        <strain evidence="5 6">IMMIB AFH-6</strain>
    </source>
</reference>
<dbReference type="RefSeq" id="WP_209770249.1">
    <property type="nucleotide sequence ID" value="NZ_JAGINP010000023.1"/>
</dbReference>
<gene>
    <name evidence="5" type="ORF">J2851_005495</name>
</gene>
<dbReference type="Gene3D" id="1.10.10.10">
    <property type="entry name" value="Winged helix-like DNA-binding domain superfamily/Winged helix DNA-binding domain"/>
    <property type="match status" value="1"/>
</dbReference>
<feature type="region of interest" description="Disordered" evidence="1">
    <location>
        <begin position="293"/>
        <end position="321"/>
    </location>
</feature>
<dbReference type="Pfam" id="PF08223">
    <property type="entry name" value="PaaX_C"/>
    <property type="match status" value="1"/>
</dbReference>
<evidence type="ECO:0000313" key="5">
    <source>
        <dbReference type="EMBL" id="MBP2295684.1"/>
    </source>
</evidence>
<dbReference type="InterPro" id="IPR011965">
    <property type="entry name" value="PaaX_trns_reg"/>
</dbReference>
<dbReference type="Gene3D" id="1.20.58.1460">
    <property type="match status" value="1"/>
</dbReference>